<reference evidence="2 3" key="1">
    <citation type="journal article" date="2016" name="Mol. Biol. Evol.">
        <title>Comparative Genomics of Early-Diverging Mushroom-Forming Fungi Provides Insights into the Origins of Lignocellulose Decay Capabilities.</title>
        <authorList>
            <person name="Nagy L.G."/>
            <person name="Riley R."/>
            <person name="Tritt A."/>
            <person name="Adam C."/>
            <person name="Daum C."/>
            <person name="Floudas D."/>
            <person name="Sun H."/>
            <person name="Yadav J.S."/>
            <person name="Pangilinan J."/>
            <person name="Larsson K.H."/>
            <person name="Matsuura K."/>
            <person name="Barry K."/>
            <person name="Labutti K."/>
            <person name="Kuo R."/>
            <person name="Ohm R.A."/>
            <person name="Bhattacharya S.S."/>
            <person name="Shirouzu T."/>
            <person name="Yoshinaga Y."/>
            <person name="Martin F.M."/>
            <person name="Grigoriev I.V."/>
            <person name="Hibbett D.S."/>
        </authorList>
    </citation>
    <scope>NUCLEOTIDE SEQUENCE [LARGE SCALE GENOMIC DNA]</scope>
    <source>
        <strain evidence="2 3">HHB12029</strain>
    </source>
</reference>
<sequence>MHSVTVEQLTYDPHAVVVRDARWPTKTFYTSSNGYYVSTKVFASKTAASMMAPRRPTLSPLPYVPARAPLVPRLPPPPPKSTVVPTIEISPPRERSKPTLPPFRSLITGKDAPEDLPDGGRRCSKPLGRELCLFPADPITRAPESQLVKSGPRWFAEPDQRLSWCVRPEERVPELRWPVPARRDSELNGSNSGGASQADSEELRLPSPIPISRLLGLDPLSDHEAHSPRTPGRPIAEREHIRLAEVRASHSPARSLGGISSDEEPLRLAMNTKLPGIASLNLPKPRSHHTPSPSSHLMELPASRRRPIAGRRIVVSDSEDDRAAVTTPTSKTTKRRKEGTNAPQTPSPPPSQDSMSPSSSGSLTSDEDFDELDDDEDDYVPRASGSKRKVPPPSSDRSSPPRKRGPGARPDRHYQCPDCPAVFEYGTRLNVRFCAP</sequence>
<dbReference type="AlphaFoldDB" id="A0A165J9I5"/>
<gene>
    <name evidence="2" type="ORF">EXIGLDRAFT_515612</name>
</gene>
<protein>
    <submittedName>
        <fullName evidence="2">Uncharacterized protein</fullName>
    </submittedName>
</protein>
<feature type="region of interest" description="Disordered" evidence="1">
    <location>
        <begin position="182"/>
        <end position="204"/>
    </location>
</feature>
<evidence type="ECO:0000313" key="3">
    <source>
        <dbReference type="Proteomes" id="UP000077266"/>
    </source>
</evidence>
<feature type="compositionally biased region" description="Acidic residues" evidence="1">
    <location>
        <begin position="365"/>
        <end position="378"/>
    </location>
</feature>
<dbReference type="Proteomes" id="UP000077266">
    <property type="component" value="Unassembled WGS sequence"/>
</dbReference>
<feature type="region of interest" description="Disordered" evidence="1">
    <location>
        <begin position="277"/>
        <end position="418"/>
    </location>
</feature>
<evidence type="ECO:0000256" key="1">
    <source>
        <dbReference type="SAM" id="MobiDB-lite"/>
    </source>
</evidence>
<evidence type="ECO:0000313" key="2">
    <source>
        <dbReference type="EMBL" id="KZV94527.1"/>
    </source>
</evidence>
<dbReference type="EMBL" id="KV425971">
    <property type="protein sequence ID" value="KZV94527.1"/>
    <property type="molecule type" value="Genomic_DNA"/>
</dbReference>
<feature type="compositionally biased region" description="Low complexity" evidence="1">
    <location>
        <begin position="352"/>
        <end position="364"/>
    </location>
</feature>
<proteinExistence type="predicted"/>
<accession>A0A165J9I5</accession>
<feature type="region of interest" description="Disordered" evidence="1">
    <location>
        <begin position="72"/>
        <end position="122"/>
    </location>
</feature>
<name>A0A165J9I5_EXIGL</name>
<feature type="compositionally biased region" description="Polar residues" evidence="1">
    <location>
        <begin position="187"/>
        <end position="198"/>
    </location>
</feature>
<organism evidence="2 3">
    <name type="scientific">Exidia glandulosa HHB12029</name>
    <dbReference type="NCBI Taxonomy" id="1314781"/>
    <lineage>
        <taxon>Eukaryota</taxon>
        <taxon>Fungi</taxon>
        <taxon>Dikarya</taxon>
        <taxon>Basidiomycota</taxon>
        <taxon>Agaricomycotina</taxon>
        <taxon>Agaricomycetes</taxon>
        <taxon>Auriculariales</taxon>
        <taxon>Exidiaceae</taxon>
        <taxon>Exidia</taxon>
    </lineage>
</organism>
<keyword evidence="3" id="KW-1185">Reference proteome</keyword>
<dbReference type="InParanoid" id="A0A165J9I5"/>